<dbReference type="SUPFAM" id="SSF46626">
    <property type="entry name" value="Cytochrome c"/>
    <property type="match status" value="1"/>
</dbReference>
<feature type="chain" id="PRO_5043683410" evidence="6">
    <location>
        <begin position="23"/>
        <end position="813"/>
    </location>
</feature>
<evidence type="ECO:0000256" key="1">
    <source>
        <dbReference type="ARBA" id="ARBA00022617"/>
    </source>
</evidence>
<evidence type="ECO:0000256" key="2">
    <source>
        <dbReference type="ARBA" id="ARBA00022723"/>
    </source>
</evidence>
<dbReference type="InterPro" id="IPR009056">
    <property type="entry name" value="Cyt_c-like_dom"/>
</dbReference>
<dbReference type="InterPro" id="IPR036909">
    <property type="entry name" value="Cyt_c-like_dom_sf"/>
</dbReference>
<dbReference type="GO" id="GO:0009055">
    <property type="term" value="F:electron transfer activity"/>
    <property type="evidence" value="ECO:0007669"/>
    <property type="project" value="InterPro"/>
</dbReference>
<dbReference type="PROSITE" id="PS51007">
    <property type="entry name" value="CYTC"/>
    <property type="match status" value="1"/>
</dbReference>
<dbReference type="RefSeq" id="WP_406693806.1">
    <property type="nucleotide sequence ID" value="NZ_CP155447.1"/>
</dbReference>
<feature type="coiled-coil region" evidence="5">
    <location>
        <begin position="408"/>
        <end position="469"/>
    </location>
</feature>
<gene>
    <name evidence="8" type="ORF">V5E97_22485</name>
</gene>
<dbReference type="AlphaFoldDB" id="A0AAU7C6V6"/>
<feature type="domain" description="Cytochrome c" evidence="7">
    <location>
        <begin position="26"/>
        <end position="126"/>
    </location>
</feature>
<dbReference type="InterPro" id="IPR011429">
    <property type="entry name" value="Cyt_c_Planctomycete-type"/>
</dbReference>
<evidence type="ECO:0000259" key="7">
    <source>
        <dbReference type="PROSITE" id="PS51007"/>
    </source>
</evidence>
<name>A0AAU7C6V6_9BACT</name>
<keyword evidence="3 4" id="KW-0408">Iron</keyword>
<keyword evidence="1 4" id="KW-0349">Heme</keyword>
<dbReference type="Pfam" id="PF07635">
    <property type="entry name" value="PSCyt1"/>
    <property type="match status" value="1"/>
</dbReference>
<evidence type="ECO:0000256" key="4">
    <source>
        <dbReference type="PROSITE-ProRule" id="PRU00433"/>
    </source>
</evidence>
<keyword evidence="6" id="KW-0732">Signal</keyword>
<keyword evidence="2 4" id="KW-0479">Metal-binding</keyword>
<evidence type="ECO:0000256" key="5">
    <source>
        <dbReference type="SAM" id="Coils"/>
    </source>
</evidence>
<proteinExistence type="predicted"/>
<evidence type="ECO:0000256" key="3">
    <source>
        <dbReference type="ARBA" id="ARBA00023004"/>
    </source>
</evidence>
<dbReference type="PANTHER" id="PTHR35889">
    <property type="entry name" value="CYCLOINULO-OLIGOSACCHARIDE FRUCTANOTRANSFERASE-RELATED"/>
    <property type="match status" value="1"/>
</dbReference>
<protein>
    <submittedName>
        <fullName evidence="8">PSD1 and planctomycete cytochrome C domain-containing protein</fullName>
    </submittedName>
</protein>
<evidence type="ECO:0000313" key="8">
    <source>
        <dbReference type="EMBL" id="XBH01118.1"/>
    </source>
</evidence>
<dbReference type="EMBL" id="CP155447">
    <property type="protein sequence ID" value="XBH01118.1"/>
    <property type="molecule type" value="Genomic_DNA"/>
</dbReference>
<accession>A0AAU7C6V6</accession>
<feature type="signal peptide" evidence="6">
    <location>
        <begin position="1"/>
        <end position="22"/>
    </location>
</feature>
<dbReference type="PANTHER" id="PTHR35889:SF3">
    <property type="entry name" value="F-BOX DOMAIN-CONTAINING PROTEIN"/>
    <property type="match status" value="1"/>
</dbReference>
<dbReference type="GO" id="GO:0020037">
    <property type="term" value="F:heme binding"/>
    <property type="evidence" value="ECO:0007669"/>
    <property type="project" value="InterPro"/>
</dbReference>
<evidence type="ECO:0000256" key="6">
    <source>
        <dbReference type="SAM" id="SignalP"/>
    </source>
</evidence>
<keyword evidence="5" id="KW-0175">Coiled coil</keyword>
<dbReference type="InterPro" id="IPR011444">
    <property type="entry name" value="DUF1549"/>
</dbReference>
<dbReference type="Pfam" id="PF07587">
    <property type="entry name" value="PSD1"/>
    <property type="match status" value="1"/>
</dbReference>
<dbReference type="Pfam" id="PF07583">
    <property type="entry name" value="PSCyt2"/>
    <property type="match status" value="1"/>
</dbReference>
<reference evidence="8" key="1">
    <citation type="submission" date="2024-05" db="EMBL/GenBank/DDBJ databases">
        <title>Planctomycetes of the genus Singulisphaera possess chitinolytic capabilities.</title>
        <authorList>
            <person name="Ivanova A."/>
        </authorList>
    </citation>
    <scope>NUCLEOTIDE SEQUENCE</scope>
    <source>
        <strain evidence="8">Ch08T</strain>
    </source>
</reference>
<dbReference type="GO" id="GO:0046872">
    <property type="term" value="F:metal ion binding"/>
    <property type="evidence" value="ECO:0007669"/>
    <property type="project" value="UniProtKB-KW"/>
</dbReference>
<sequence length="813" mass="90363">MSRLALLSLSIGLLGGWASASADEPAPTRDGIAFFEQKIRPVLVERCIDCHSGGPTGKIKGGLRLDSRDAIRKGGDGGPILTPGDPDASRLIQALRHDDDELKMPPKGPLSDREIADFVTWVKLGAPDPREAVAEAPGQASASDGDKAKEFWSFLPVSDPAVPEVHDQTWARNDVDRFLLAKLEAKRLSPAPSASKRALIRRASFDLTGLPPTPEEVEAFLADESPNAFESVVDRLLASPQYGERWGRHWLDLVRYADTSGCNSDYPVPSAHKYRDYVIDAFNRDTPFDRFVQEQVAGDLLPHQSEAERWQQIVATGYLAIARRFGSHNNEFHLTYEDMIDNLGKTFLGLSISCARCHDHKFDPIPQRDYYAIYGILQSSKYAFPGTEVYQSPTDFVALGTPKQAEKLRAHETELDALSRQVLKLGTEKKALLALEKAKKPAVLKGRTLLEVRAELGDALDRIKELEDEPPAVEKAFAASEGIPADAKLQRKGDPKNEGDPVPRGFLQILGGHKLPEGSPGSGRLELAAWLTAKDNPLTARVMVNRIWQHHFGRGLVATPNDFGTRGKLPTHPELLDWLASRFVEEGWSIKAMHRRLMLSQSYQMASVDDPARSAVDPNNDLLWSFRRRRLSAEEIRDAMLAVAGTLDRTPGGPHPFPPESTFHYTQHKPFVAVYETDRRSVYLIQQRLKKHPFFEVFDGSDPNATTADRPITTTPLQALFLLNDRLAHEQADKFAVRVGLAFADEEARIDYAFRLAFGRPATADEIKLGRDYLLASREQMKEAGLPADRQPRAALASFARVLLSSNEFLYVD</sequence>
<dbReference type="InterPro" id="IPR022655">
    <property type="entry name" value="DUF1553"/>
</dbReference>
<organism evidence="8">
    <name type="scientific">Singulisphaera sp. Ch08</name>
    <dbReference type="NCBI Taxonomy" id="3120278"/>
    <lineage>
        <taxon>Bacteria</taxon>
        <taxon>Pseudomonadati</taxon>
        <taxon>Planctomycetota</taxon>
        <taxon>Planctomycetia</taxon>
        <taxon>Isosphaerales</taxon>
        <taxon>Isosphaeraceae</taxon>
        <taxon>Singulisphaera</taxon>
    </lineage>
</organism>